<accession>A0A1T4VH93</accession>
<dbReference type="AlphaFoldDB" id="A0A1T4VH93"/>
<organism evidence="2 3">
    <name type="scientific">Succinivibrio dextrinosolvens DSM 3072</name>
    <dbReference type="NCBI Taxonomy" id="1123324"/>
    <lineage>
        <taxon>Bacteria</taxon>
        <taxon>Pseudomonadati</taxon>
        <taxon>Pseudomonadota</taxon>
        <taxon>Gammaproteobacteria</taxon>
        <taxon>Aeromonadales</taxon>
        <taxon>Succinivibrionaceae</taxon>
        <taxon>Succinivibrio</taxon>
    </lineage>
</organism>
<dbReference type="SUPFAM" id="SSF55874">
    <property type="entry name" value="ATPase domain of HSP90 chaperone/DNA topoisomerase II/histidine kinase"/>
    <property type="match status" value="1"/>
</dbReference>
<sequence length="554" mass="63236">MTTMTETNNKQKKLQMSFDPQTIEHLGVKMYSQLPNAIAELIANSYDAESPEVHIILTDNEKGKSITVSDKGIGMSFAEINDNFLRIGRKRRESDNGLSPNGLRKVTGRKGLGKLAFFGIGDSIRIITKKNGYCVNFTLNWNDIIHSKTPNYEPQYTIDDCAPQEHGTTIVLTNLKRKTAFDAEGLACSLASLFDFFDDAFKADIKLNDNAPISIDKTLRYRNIDSQFTWSVPGFIENREHFFYKKKISGELLATEKPLKPGLRGITLYAHGRMVNAPEFFGVGESSHFYSYLTGWLDVDFIDEQEEDIISTDRQSLSWDLPITSELRYNLKQLLSSVERNWRDKRKTDRQRNLAEKTKIDVEKWYPTLTSDIKQGVEKIVDSVVESSEFDSDKQKEVVEVLHSPIPEYAQYHWRHLHQIVKGASYLYYKNADFYWAVYEAIKRFQAIVQEKSNSNQDGQRLMLDVFGSNGCLSVSSNYKKKNGADFSESTKKNIEEGQKFMSAGMMSGVRNPIAHEEVAELQNSGLFTENDCLDMLSLLSHLCRRLDDAIKKK</sequence>
<dbReference type="Pfam" id="PF09509">
    <property type="entry name" value="Hypoth_Ymh"/>
    <property type="match status" value="1"/>
</dbReference>
<name>A0A1T4VH93_9GAMM</name>
<dbReference type="Gene3D" id="3.30.565.10">
    <property type="entry name" value="Histidine kinase-like ATPase, C-terminal domain"/>
    <property type="match status" value="1"/>
</dbReference>
<evidence type="ECO:0000259" key="1">
    <source>
        <dbReference type="Pfam" id="PF09509"/>
    </source>
</evidence>
<dbReference type="InterPro" id="IPR012654">
    <property type="entry name" value="CHP02391"/>
</dbReference>
<evidence type="ECO:0000313" key="3">
    <source>
        <dbReference type="Proteomes" id="UP000242432"/>
    </source>
</evidence>
<dbReference type="Proteomes" id="UP000242432">
    <property type="component" value="Unassembled WGS sequence"/>
</dbReference>
<evidence type="ECO:0000313" key="2">
    <source>
        <dbReference type="EMBL" id="SKA64330.1"/>
    </source>
</evidence>
<dbReference type="NCBIfam" id="TIGR02391">
    <property type="entry name" value="hypoth_ymh"/>
    <property type="match status" value="1"/>
</dbReference>
<gene>
    <name evidence="2" type="ORF">SAMN02745213_01521</name>
</gene>
<feature type="domain" description="Conserved hypothetical protein CHP02391" evidence="1">
    <location>
        <begin position="416"/>
        <end position="547"/>
    </location>
</feature>
<proteinExistence type="predicted"/>
<reference evidence="3" key="1">
    <citation type="submission" date="2017-02" db="EMBL/GenBank/DDBJ databases">
        <authorList>
            <person name="Varghese N."/>
            <person name="Submissions S."/>
        </authorList>
    </citation>
    <scope>NUCLEOTIDE SEQUENCE [LARGE SCALE GENOMIC DNA]</scope>
    <source>
        <strain evidence="3">DSM 3072</strain>
    </source>
</reference>
<keyword evidence="3" id="KW-1185">Reference proteome</keyword>
<dbReference type="EMBL" id="FUXX01000025">
    <property type="protein sequence ID" value="SKA64330.1"/>
    <property type="molecule type" value="Genomic_DNA"/>
</dbReference>
<protein>
    <submittedName>
        <fullName evidence="2">TIGR02391 family protein</fullName>
    </submittedName>
</protein>
<dbReference type="Pfam" id="PF13589">
    <property type="entry name" value="HATPase_c_3"/>
    <property type="match status" value="1"/>
</dbReference>
<dbReference type="InterPro" id="IPR036890">
    <property type="entry name" value="HATPase_C_sf"/>
</dbReference>